<feature type="compositionally biased region" description="Low complexity" evidence="2">
    <location>
        <begin position="161"/>
        <end position="216"/>
    </location>
</feature>
<dbReference type="GO" id="GO:0005829">
    <property type="term" value="C:cytosol"/>
    <property type="evidence" value="ECO:0007669"/>
    <property type="project" value="TreeGrafter"/>
</dbReference>
<name>A0A8H5CA26_9AGAR</name>
<dbReference type="PANTHER" id="PTHR24078">
    <property type="entry name" value="DNAJ HOMOLOG SUBFAMILY C MEMBER"/>
    <property type="match status" value="1"/>
</dbReference>
<evidence type="ECO:0000256" key="1">
    <source>
        <dbReference type="ARBA" id="ARBA00023186"/>
    </source>
</evidence>
<dbReference type="AlphaFoldDB" id="A0A8H5CA26"/>
<dbReference type="Gene3D" id="2.60.260.20">
    <property type="entry name" value="Urease metallochaperone UreE, N-terminal domain"/>
    <property type="match status" value="2"/>
</dbReference>
<dbReference type="GO" id="GO:0051082">
    <property type="term" value="F:unfolded protein binding"/>
    <property type="evidence" value="ECO:0007669"/>
    <property type="project" value="InterPro"/>
</dbReference>
<dbReference type="Pfam" id="PF00226">
    <property type="entry name" value="DnaJ"/>
    <property type="match status" value="1"/>
</dbReference>
<dbReference type="InterPro" id="IPR001623">
    <property type="entry name" value="DnaJ_domain"/>
</dbReference>
<dbReference type="InterPro" id="IPR002939">
    <property type="entry name" value="DnaJ_C"/>
</dbReference>
<dbReference type="Pfam" id="PF01556">
    <property type="entry name" value="DnaJ_C"/>
    <property type="match status" value="1"/>
</dbReference>
<feature type="region of interest" description="Disordered" evidence="2">
    <location>
        <begin position="83"/>
        <end position="284"/>
    </location>
</feature>
<proteinExistence type="predicted"/>
<evidence type="ECO:0000259" key="3">
    <source>
        <dbReference type="PROSITE" id="PS50076"/>
    </source>
</evidence>
<feature type="compositionally biased region" description="Pro residues" evidence="2">
    <location>
        <begin position="143"/>
        <end position="160"/>
    </location>
</feature>
<evidence type="ECO:0000313" key="4">
    <source>
        <dbReference type="EMBL" id="KAF5337926.1"/>
    </source>
</evidence>
<dbReference type="SUPFAM" id="SSF49493">
    <property type="entry name" value="HSP40/DnaJ peptide-binding domain"/>
    <property type="match status" value="1"/>
</dbReference>
<dbReference type="EMBL" id="JAACJM010000203">
    <property type="protein sequence ID" value="KAF5337926.1"/>
    <property type="molecule type" value="Genomic_DNA"/>
</dbReference>
<reference evidence="4 5" key="1">
    <citation type="journal article" date="2020" name="ISME J.">
        <title>Uncovering the hidden diversity of litter-decomposition mechanisms in mushroom-forming fungi.</title>
        <authorList>
            <person name="Floudas D."/>
            <person name="Bentzer J."/>
            <person name="Ahren D."/>
            <person name="Johansson T."/>
            <person name="Persson P."/>
            <person name="Tunlid A."/>
        </authorList>
    </citation>
    <scope>NUCLEOTIDE SEQUENCE [LARGE SCALE GENOMIC DNA]</scope>
    <source>
        <strain evidence="4 5">CBS 291.85</strain>
    </source>
</reference>
<feature type="compositionally biased region" description="Pro residues" evidence="2">
    <location>
        <begin position="255"/>
        <end position="270"/>
    </location>
</feature>
<feature type="domain" description="J" evidence="3">
    <location>
        <begin position="13"/>
        <end position="71"/>
    </location>
</feature>
<dbReference type="OrthoDB" id="10250354at2759"/>
<dbReference type="SMART" id="SM00271">
    <property type="entry name" value="DnaJ"/>
    <property type="match status" value="1"/>
</dbReference>
<keyword evidence="1" id="KW-0143">Chaperone</keyword>
<gene>
    <name evidence="4" type="ORF">D9758_013103</name>
</gene>
<evidence type="ECO:0000313" key="5">
    <source>
        <dbReference type="Proteomes" id="UP000559256"/>
    </source>
</evidence>
<dbReference type="SUPFAM" id="SSF46565">
    <property type="entry name" value="Chaperone J-domain"/>
    <property type="match status" value="1"/>
</dbReference>
<sequence length="480" mass="53489">MHPFAKAASKRTHSHKVLGVRHDASREEIKAAYKKLALAWHPDRHMEDKNQATARFIEIKNAYIILMHEMSMSMSINTEDLKHSTSRLSAENTPVASTPTRPPLRRAGNSYTGSTLPVERERTARPTSSPLHTPIHTTLPLPVDNPPPTPTRPPTPPRPPLATKSTSSTTIESMPSSSRKSSIESLTTPPSSPSFSFKNVETISNPTPTTPSIIDILNKSSPPLSVTTSMASRRCEPVSATGSKDSRTRASEPLLKPPVTPLPETPPPLPEKSESQSPSHYDHLSTYGPLFSSQSFGSKEWHYTLTLTLEELFHGKMHRFLITRHLLNGSSMDVVLEVDVPPGCEAGRKIIFRSVGHEYHPYKLQDIIFVVGQADHDRFSRIDHDLVMECETPWTETLKRQDGKLCFPGIDGQVLSIKVSCLKKRPPWGAEVIAGAGMPILHDDCVVGRGNLIVNWKVDFPKRRSRWNVLKAVLRWARRK</sequence>
<feature type="compositionally biased region" description="Polar residues" evidence="2">
    <location>
        <begin position="86"/>
        <end position="99"/>
    </location>
</feature>
<accession>A0A8H5CA26</accession>
<protein>
    <recommendedName>
        <fullName evidence="3">J domain-containing protein</fullName>
    </recommendedName>
</protein>
<dbReference type="InterPro" id="IPR008971">
    <property type="entry name" value="HSP40/DnaJ_pept-bd"/>
</dbReference>
<dbReference type="CDD" id="cd10747">
    <property type="entry name" value="DnaJ_C"/>
    <property type="match status" value="1"/>
</dbReference>
<dbReference type="InterPro" id="IPR036869">
    <property type="entry name" value="J_dom_sf"/>
</dbReference>
<dbReference type="PROSITE" id="PS50076">
    <property type="entry name" value="DNAJ_2"/>
    <property type="match status" value="1"/>
</dbReference>
<dbReference type="GO" id="GO:0006457">
    <property type="term" value="P:protein folding"/>
    <property type="evidence" value="ECO:0007669"/>
    <property type="project" value="InterPro"/>
</dbReference>
<dbReference type="Proteomes" id="UP000559256">
    <property type="component" value="Unassembled WGS sequence"/>
</dbReference>
<dbReference type="InterPro" id="IPR051339">
    <property type="entry name" value="DnaJ_subfamily_B"/>
</dbReference>
<dbReference type="PANTHER" id="PTHR24078:SF553">
    <property type="entry name" value="DNAJ HOMOLOG SUBFAMILY B MEMBER 5"/>
    <property type="match status" value="1"/>
</dbReference>
<evidence type="ECO:0000256" key="2">
    <source>
        <dbReference type="SAM" id="MobiDB-lite"/>
    </source>
</evidence>
<organism evidence="4 5">
    <name type="scientific">Tetrapyrgos nigripes</name>
    <dbReference type="NCBI Taxonomy" id="182062"/>
    <lineage>
        <taxon>Eukaryota</taxon>
        <taxon>Fungi</taxon>
        <taxon>Dikarya</taxon>
        <taxon>Basidiomycota</taxon>
        <taxon>Agaricomycotina</taxon>
        <taxon>Agaricomycetes</taxon>
        <taxon>Agaricomycetidae</taxon>
        <taxon>Agaricales</taxon>
        <taxon>Marasmiineae</taxon>
        <taxon>Marasmiaceae</taxon>
        <taxon>Tetrapyrgos</taxon>
    </lineage>
</organism>
<feature type="compositionally biased region" description="Polar residues" evidence="2">
    <location>
        <begin position="218"/>
        <end position="231"/>
    </location>
</feature>
<dbReference type="Gene3D" id="1.10.287.110">
    <property type="entry name" value="DnaJ domain"/>
    <property type="match status" value="1"/>
</dbReference>
<dbReference type="CDD" id="cd06257">
    <property type="entry name" value="DnaJ"/>
    <property type="match status" value="1"/>
</dbReference>
<dbReference type="GO" id="GO:0051087">
    <property type="term" value="F:protein-folding chaperone binding"/>
    <property type="evidence" value="ECO:0007669"/>
    <property type="project" value="TreeGrafter"/>
</dbReference>
<keyword evidence="5" id="KW-1185">Reference proteome</keyword>
<dbReference type="PRINTS" id="PR00625">
    <property type="entry name" value="JDOMAIN"/>
</dbReference>
<comment type="caution">
    <text evidence="4">The sequence shown here is derived from an EMBL/GenBank/DDBJ whole genome shotgun (WGS) entry which is preliminary data.</text>
</comment>